<comment type="caution">
    <text evidence="2">The sequence shown here is derived from an EMBL/GenBank/DDBJ whole genome shotgun (WGS) entry which is preliminary data.</text>
</comment>
<keyword evidence="3" id="KW-1185">Reference proteome</keyword>
<feature type="domain" description="N-acetyltransferase" evidence="1">
    <location>
        <begin position="26"/>
        <end position="184"/>
    </location>
</feature>
<dbReference type="InterPro" id="IPR051908">
    <property type="entry name" value="Ribosomal_N-acetyltransferase"/>
</dbReference>
<dbReference type="GO" id="GO:0005737">
    <property type="term" value="C:cytoplasm"/>
    <property type="evidence" value="ECO:0007669"/>
    <property type="project" value="TreeGrafter"/>
</dbReference>
<dbReference type="GO" id="GO:0008999">
    <property type="term" value="F:protein-N-terminal-alanine acetyltransferase activity"/>
    <property type="evidence" value="ECO:0007669"/>
    <property type="project" value="TreeGrafter"/>
</dbReference>
<dbReference type="PANTHER" id="PTHR43441:SF10">
    <property type="entry name" value="ACETYLTRANSFERASE"/>
    <property type="match status" value="1"/>
</dbReference>
<organism evidence="2 3">
    <name type="scientific">Arthrobacter yangruifuii</name>
    <dbReference type="NCBI Taxonomy" id="2606616"/>
    <lineage>
        <taxon>Bacteria</taxon>
        <taxon>Bacillati</taxon>
        <taxon>Actinomycetota</taxon>
        <taxon>Actinomycetes</taxon>
        <taxon>Micrococcales</taxon>
        <taxon>Micrococcaceae</taxon>
        <taxon>Arthrobacter</taxon>
    </lineage>
</organism>
<evidence type="ECO:0000259" key="1">
    <source>
        <dbReference type="PROSITE" id="PS51186"/>
    </source>
</evidence>
<keyword evidence="2" id="KW-0808">Transferase</keyword>
<dbReference type="PROSITE" id="PS51186">
    <property type="entry name" value="GNAT"/>
    <property type="match status" value="1"/>
</dbReference>
<evidence type="ECO:0000313" key="3">
    <source>
        <dbReference type="Proteomes" id="UP000326852"/>
    </source>
</evidence>
<gene>
    <name evidence="2" type="ORF">GD627_10845</name>
</gene>
<dbReference type="Gene3D" id="3.40.630.30">
    <property type="match status" value="1"/>
</dbReference>
<dbReference type="GO" id="GO:1990189">
    <property type="term" value="F:protein N-terminal-serine acetyltransferase activity"/>
    <property type="evidence" value="ECO:0007669"/>
    <property type="project" value="TreeGrafter"/>
</dbReference>
<dbReference type="Pfam" id="PF13302">
    <property type="entry name" value="Acetyltransf_3"/>
    <property type="match status" value="1"/>
</dbReference>
<dbReference type="Proteomes" id="UP000326852">
    <property type="component" value="Unassembled WGS sequence"/>
</dbReference>
<dbReference type="SUPFAM" id="SSF55729">
    <property type="entry name" value="Acyl-CoA N-acyltransferases (Nat)"/>
    <property type="match status" value="1"/>
</dbReference>
<accession>A0A5N6MIE3</accession>
<dbReference type="EMBL" id="VTFX01000004">
    <property type="protein sequence ID" value="KAD3633302.1"/>
    <property type="molecule type" value="Genomic_DNA"/>
</dbReference>
<evidence type="ECO:0000313" key="2">
    <source>
        <dbReference type="EMBL" id="KAD3633302.1"/>
    </source>
</evidence>
<dbReference type="PANTHER" id="PTHR43441">
    <property type="entry name" value="RIBOSOMAL-PROTEIN-SERINE ACETYLTRANSFERASE"/>
    <property type="match status" value="1"/>
</dbReference>
<sequence>MTALGPYLPRGTLNREEQPALEAEGLFLRPWAAADASAVPKAYSEPDISHYNRRSMSTEDEAVEWTRRWGVRWQEETGANWAVCAGNGRVVGRAALSRINLYEGDGELGYWVLSAERGKSVAPRAVHALKSWALGTVGLKRLQLSHSIRNEASCRVARKTGFELEGTRRSALRHADGWHDMHLHAAVRPQHSTST</sequence>
<dbReference type="InterPro" id="IPR000182">
    <property type="entry name" value="GNAT_dom"/>
</dbReference>
<dbReference type="InterPro" id="IPR016181">
    <property type="entry name" value="Acyl_CoA_acyltransferase"/>
</dbReference>
<dbReference type="RefSeq" id="WP_152272476.1">
    <property type="nucleotide sequence ID" value="NZ_VTFX01000004.1"/>
</dbReference>
<proteinExistence type="predicted"/>
<dbReference type="AlphaFoldDB" id="A0A5N6MIE3"/>
<name>A0A5N6MIE3_9MICC</name>
<reference evidence="2 3" key="1">
    <citation type="submission" date="2019-08" db="EMBL/GenBank/DDBJ databases">
        <title>Arthrobacter sp. nov., isolated from plateau pika and Tibetan wild ass.</title>
        <authorList>
            <person name="Ge Y."/>
        </authorList>
    </citation>
    <scope>NUCLEOTIDE SEQUENCE [LARGE SCALE GENOMIC DNA]</scope>
    <source>
        <strain evidence="2 3">785</strain>
    </source>
</reference>
<protein>
    <submittedName>
        <fullName evidence="2">GNAT family N-acetyltransferase</fullName>
    </submittedName>
</protein>